<comment type="subcellular location">
    <subcellularLocation>
        <location evidence="1">Cell membrane</location>
        <topology evidence="1">Multi-pass membrane protein</topology>
    </subcellularLocation>
</comment>
<dbReference type="InterPro" id="IPR011701">
    <property type="entry name" value="MFS"/>
</dbReference>
<feature type="transmembrane region" description="Helical" evidence="9">
    <location>
        <begin position="337"/>
        <end position="358"/>
    </location>
</feature>
<dbReference type="PROSITE" id="PS50850">
    <property type="entry name" value="MFS"/>
    <property type="match status" value="1"/>
</dbReference>
<feature type="transmembrane region" description="Helical" evidence="9">
    <location>
        <begin position="274"/>
        <end position="297"/>
    </location>
</feature>
<accession>A0ABV3JR30</accession>
<feature type="transmembrane region" description="Helical" evidence="9">
    <location>
        <begin position="206"/>
        <end position="223"/>
    </location>
</feature>
<dbReference type="InterPro" id="IPR036259">
    <property type="entry name" value="MFS_trans_sf"/>
</dbReference>
<keyword evidence="5 9" id="KW-0812">Transmembrane</keyword>
<gene>
    <name evidence="11" type="ORF">AB0L16_02625</name>
</gene>
<feature type="transmembrane region" description="Helical" evidence="9">
    <location>
        <begin position="143"/>
        <end position="162"/>
    </location>
</feature>
<organism evidence="11 12">
    <name type="scientific">Streptomyces orinoci</name>
    <name type="common">Streptoverticillium orinoci</name>
    <dbReference type="NCBI Taxonomy" id="67339"/>
    <lineage>
        <taxon>Bacteria</taxon>
        <taxon>Bacillati</taxon>
        <taxon>Actinomycetota</taxon>
        <taxon>Actinomycetes</taxon>
        <taxon>Kitasatosporales</taxon>
        <taxon>Streptomycetaceae</taxon>
        <taxon>Streptomyces</taxon>
    </lineage>
</organism>
<name>A0ABV3JR30_STRON</name>
<feature type="transmembrane region" description="Helical" evidence="9">
    <location>
        <begin position="84"/>
        <end position="107"/>
    </location>
</feature>
<reference evidence="11 12" key="1">
    <citation type="submission" date="2024-06" db="EMBL/GenBank/DDBJ databases">
        <title>The Natural Products Discovery Center: Release of the First 8490 Sequenced Strains for Exploring Actinobacteria Biosynthetic Diversity.</title>
        <authorList>
            <person name="Kalkreuter E."/>
            <person name="Kautsar S.A."/>
            <person name="Yang D."/>
            <person name="Bader C.D."/>
            <person name="Teijaro C.N."/>
            <person name="Fluegel L."/>
            <person name="Davis C.M."/>
            <person name="Simpson J.R."/>
            <person name="Lauterbach L."/>
            <person name="Steele A.D."/>
            <person name="Gui C."/>
            <person name="Meng S."/>
            <person name="Li G."/>
            <person name="Viehrig K."/>
            <person name="Ye F."/>
            <person name="Su P."/>
            <person name="Kiefer A.F."/>
            <person name="Nichols A."/>
            <person name="Cepeda A.J."/>
            <person name="Yan W."/>
            <person name="Fan B."/>
            <person name="Jiang Y."/>
            <person name="Adhikari A."/>
            <person name="Zheng C.-J."/>
            <person name="Schuster L."/>
            <person name="Cowan T.M."/>
            <person name="Smanski M.J."/>
            <person name="Chevrette M.G."/>
            <person name="De Carvalho L.P.S."/>
            <person name="Shen B."/>
        </authorList>
    </citation>
    <scope>NUCLEOTIDE SEQUENCE [LARGE SCALE GENOMIC DNA]</scope>
    <source>
        <strain evidence="11 12">NPDC052347</strain>
    </source>
</reference>
<dbReference type="InterPro" id="IPR004638">
    <property type="entry name" value="EmrB-like"/>
</dbReference>
<keyword evidence="3" id="KW-0813">Transport</keyword>
<keyword evidence="7 9" id="KW-0472">Membrane</keyword>
<evidence type="ECO:0000256" key="2">
    <source>
        <dbReference type="ARBA" id="ARBA00008537"/>
    </source>
</evidence>
<feature type="transmembrane region" description="Helical" evidence="9">
    <location>
        <begin position="235"/>
        <end position="253"/>
    </location>
</feature>
<keyword evidence="4" id="KW-1003">Cell membrane</keyword>
<feature type="transmembrane region" description="Helical" evidence="9">
    <location>
        <begin position="53"/>
        <end position="72"/>
    </location>
</feature>
<evidence type="ECO:0000256" key="1">
    <source>
        <dbReference type="ARBA" id="ARBA00004651"/>
    </source>
</evidence>
<evidence type="ECO:0000256" key="6">
    <source>
        <dbReference type="ARBA" id="ARBA00022989"/>
    </source>
</evidence>
<feature type="transmembrane region" description="Helical" evidence="9">
    <location>
        <begin position="113"/>
        <end position="131"/>
    </location>
</feature>
<feature type="transmembrane region" description="Helical" evidence="9">
    <location>
        <begin position="447"/>
        <end position="474"/>
    </location>
</feature>
<dbReference type="Pfam" id="PF07690">
    <property type="entry name" value="MFS_1"/>
    <property type="match status" value="1"/>
</dbReference>
<evidence type="ECO:0000256" key="7">
    <source>
        <dbReference type="ARBA" id="ARBA00023136"/>
    </source>
</evidence>
<evidence type="ECO:0000256" key="9">
    <source>
        <dbReference type="SAM" id="Phobius"/>
    </source>
</evidence>
<dbReference type="InterPro" id="IPR020846">
    <property type="entry name" value="MFS_dom"/>
</dbReference>
<dbReference type="PANTHER" id="PTHR42718">
    <property type="entry name" value="MAJOR FACILITATOR SUPERFAMILY MULTIDRUG TRANSPORTER MFSC"/>
    <property type="match status" value="1"/>
</dbReference>
<dbReference type="EMBL" id="JBFAUK010000002">
    <property type="protein sequence ID" value="MEV5505356.1"/>
    <property type="molecule type" value="Genomic_DNA"/>
</dbReference>
<feature type="transmembrane region" description="Helical" evidence="9">
    <location>
        <begin position="309"/>
        <end position="330"/>
    </location>
</feature>
<evidence type="ECO:0000259" key="10">
    <source>
        <dbReference type="PROSITE" id="PS50850"/>
    </source>
</evidence>
<feature type="transmembrane region" description="Helical" evidence="9">
    <location>
        <begin position="174"/>
        <end position="194"/>
    </location>
</feature>
<evidence type="ECO:0000256" key="4">
    <source>
        <dbReference type="ARBA" id="ARBA00022475"/>
    </source>
</evidence>
<sequence>MGMDTVTVTAPGRHRWLVLATLCSGLFMAMLDNLVVGTALPSIAARLHTGTSGLQWVVEAYSLVYAALLLTGGALGDRWGRRPAYLAGLGLFTAGSTVCACADGLQVLVGGRALQGLGAALLTPGSLAVLRQVFPDERERARAIGIWSGVSGSGLALGPALGGPLVDRFGWSSVFWINVPVGMAGLALAAWVLPRLPRAAGARFDLPGQVTGAAGLGALVYALVEGPVRGWSAPWVLGAAAAAVVALAAFLAVELRAPAPMLDVRVLTHRVTGTAAWAGFTAGFGFFGLGVFLALYLQSVLGLSPARAGWAMLPATMATGATAVVAGGLCARYGPRLPLAAGLGLIATALALLTRYGADAHYAQFAWLMPVMGAGLGLTFTPISVAVLEAVPAARAGTASAVVNMFREVGGVAGVAVMGAVLAARSSGTSVSRSPGSGTIRPEAAHAYVAGLHAAVLVGAGCVGLMAGAVLVLMRGSRGD</sequence>
<dbReference type="SUPFAM" id="SSF103473">
    <property type="entry name" value="MFS general substrate transporter"/>
    <property type="match status" value="2"/>
</dbReference>
<evidence type="ECO:0000256" key="5">
    <source>
        <dbReference type="ARBA" id="ARBA00022692"/>
    </source>
</evidence>
<dbReference type="Proteomes" id="UP001552594">
    <property type="component" value="Unassembled WGS sequence"/>
</dbReference>
<keyword evidence="6 9" id="KW-1133">Transmembrane helix</keyword>
<comment type="caution">
    <text evidence="11">The sequence shown here is derived from an EMBL/GenBank/DDBJ whole genome shotgun (WGS) entry which is preliminary data.</text>
</comment>
<protein>
    <submittedName>
        <fullName evidence="11">MFS transporter</fullName>
    </submittedName>
</protein>
<dbReference type="PANTHER" id="PTHR42718:SF9">
    <property type="entry name" value="MAJOR FACILITATOR SUPERFAMILY MULTIDRUG TRANSPORTER MFSC"/>
    <property type="match status" value="1"/>
</dbReference>
<evidence type="ECO:0000313" key="12">
    <source>
        <dbReference type="Proteomes" id="UP001552594"/>
    </source>
</evidence>
<dbReference type="Gene3D" id="1.20.1720.10">
    <property type="entry name" value="Multidrug resistance protein D"/>
    <property type="match status" value="1"/>
</dbReference>
<feature type="domain" description="Major facilitator superfamily (MFS) profile" evidence="10">
    <location>
        <begin position="18"/>
        <end position="478"/>
    </location>
</feature>
<feature type="transmembrane region" description="Helical" evidence="9">
    <location>
        <begin position="364"/>
        <end position="388"/>
    </location>
</feature>
<evidence type="ECO:0000313" key="11">
    <source>
        <dbReference type="EMBL" id="MEV5505356.1"/>
    </source>
</evidence>
<dbReference type="RefSeq" id="WP_241560939.1">
    <property type="nucleotide sequence ID" value="NZ_JBFAUK010000002.1"/>
</dbReference>
<dbReference type="Gene3D" id="1.20.1250.20">
    <property type="entry name" value="MFS general substrate transporter like domains"/>
    <property type="match status" value="1"/>
</dbReference>
<evidence type="ECO:0000256" key="3">
    <source>
        <dbReference type="ARBA" id="ARBA00022448"/>
    </source>
</evidence>
<keyword evidence="8" id="KW-0046">Antibiotic resistance</keyword>
<proteinExistence type="inferred from homology"/>
<dbReference type="CDD" id="cd17321">
    <property type="entry name" value="MFS_MMR_MDR_like"/>
    <property type="match status" value="1"/>
</dbReference>
<dbReference type="PRINTS" id="PR01036">
    <property type="entry name" value="TCRTETB"/>
</dbReference>
<evidence type="ECO:0000256" key="8">
    <source>
        <dbReference type="ARBA" id="ARBA00023251"/>
    </source>
</evidence>
<keyword evidence="12" id="KW-1185">Reference proteome</keyword>
<feature type="transmembrane region" description="Helical" evidence="9">
    <location>
        <begin position="409"/>
        <end position="427"/>
    </location>
</feature>
<comment type="similarity">
    <text evidence="2">Belongs to the major facilitator superfamily. EmrB family.</text>
</comment>
<dbReference type="NCBIfam" id="TIGR00711">
    <property type="entry name" value="efflux_EmrB"/>
    <property type="match status" value="1"/>
</dbReference>